<evidence type="ECO:0000313" key="2">
    <source>
        <dbReference type="Proteomes" id="UP000321612"/>
    </source>
</evidence>
<reference evidence="2" key="1">
    <citation type="submission" date="2019-05" db="EMBL/GenBank/DDBJ databases">
        <title>Prevotella brunnea sp. nov., isolated from a wound of a patient.</title>
        <authorList>
            <person name="Buhl M."/>
        </authorList>
    </citation>
    <scope>NUCLEOTIDE SEQUENCE [LARGE SCALE GENOMIC DNA]</scope>
    <source>
        <strain evidence="2">A2672</strain>
    </source>
</reference>
<evidence type="ECO:0000313" key="1">
    <source>
        <dbReference type="EMBL" id="TXJ63084.1"/>
    </source>
</evidence>
<accession>A0A5C8GMV8</accession>
<comment type="caution">
    <text evidence="1">The sequence shown here is derived from an EMBL/GenBank/DDBJ whole genome shotgun (WGS) entry which is preliminary data.</text>
</comment>
<sequence>MKKRPYIMPETDIVEMKSEAMLAGVSGGKKDPNDDGMDILAKPIDIEIGEEFDDEDRNSTNF</sequence>
<name>A0A5C8GMV8_9BACT</name>
<protein>
    <submittedName>
        <fullName evidence="1">Uncharacterized protein</fullName>
    </submittedName>
</protein>
<keyword evidence="2" id="KW-1185">Reference proteome</keyword>
<dbReference type="EMBL" id="SDIK01000011">
    <property type="protein sequence ID" value="TXJ63084.1"/>
    <property type="molecule type" value="Genomic_DNA"/>
</dbReference>
<proteinExistence type="predicted"/>
<gene>
    <name evidence="1" type="ORF">ETF27_01565</name>
</gene>
<dbReference type="RefSeq" id="WP_147785378.1">
    <property type="nucleotide sequence ID" value="NZ_SDIK01000011.1"/>
</dbReference>
<dbReference type="AlphaFoldDB" id="A0A5C8GMV8"/>
<dbReference type="Proteomes" id="UP000321612">
    <property type="component" value="Unassembled WGS sequence"/>
</dbReference>
<organism evidence="1 2">
    <name type="scientific">Prevotella brunnea</name>
    <dbReference type="NCBI Taxonomy" id="2508867"/>
    <lineage>
        <taxon>Bacteria</taxon>
        <taxon>Pseudomonadati</taxon>
        <taxon>Bacteroidota</taxon>
        <taxon>Bacteroidia</taxon>
        <taxon>Bacteroidales</taxon>
        <taxon>Prevotellaceae</taxon>
        <taxon>Prevotella</taxon>
    </lineage>
</organism>